<dbReference type="InterPro" id="IPR011008">
    <property type="entry name" value="Dimeric_a/b-barrel"/>
</dbReference>
<dbReference type="Pfam" id="PF01037">
    <property type="entry name" value="AsnC_trans_reg"/>
    <property type="match status" value="1"/>
</dbReference>
<dbReference type="SUPFAM" id="SSF54909">
    <property type="entry name" value="Dimeric alpha+beta barrel"/>
    <property type="match status" value="1"/>
</dbReference>
<dbReference type="Proteomes" id="UP001302494">
    <property type="component" value="Chromosome"/>
</dbReference>
<protein>
    <submittedName>
        <fullName evidence="2">Lrp/AsnC ligand binding domain-containing protein</fullName>
    </submittedName>
</protein>
<proteinExistence type="predicted"/>
<dbReference type="Gene3D" id="3.30.70.920">
    <property type="match status" value="1"/>
</dbReference>
<keyword evidence="3" id="KW-1185">Reference proteome</keyword>
<dbReference type="KEGG" id="nneo:PQG83_13240"/>
<dbReference type="EMBL" id="CP116968">
    <property type="protein sequence ID" value="WNM60723.1"/>
    <property type="molecule type" value="Genomic_DNA"/>
</dbReference>
<evidence type="ECO:0000313" key="2">
    <source>
        <dbReference type="EMBL" id="WNM60723.1"/>
    </source>
</evidence>
<reference evidence="2 3" key="1">
    <citation type="submission" date="2023-01" db="EMBL/GenBank/DDBJ databases">
        <title>Cultivation and genomic characterization of new, ubiquitous marine nitrite-oxidizing bacteria from the Nitrospirales.</title>
        <authorList>
            <person name="Mueller A.J."/>
            <person name="Daebeler A."/>
            <person name="Herbold C.W."/>
            <person name="Kirkegaard R.H."/>
            <person name="Daims H."/>
        </authorList>
    </citation>
    <scope>NUCLEOTIDE SEQUENCE [LARGE SCALE GENOMIC DNA]</scope>
    <source>
        <strain evidence="2 3">DK</strain>
    </source>
</reference>
<evidence type="ECO:0000313" key="3">
    <source>
        <dbReference type="Proteomes" id="UP001302494"/>
    </source>
</evidence>
<gene>
    <name evidence="2" type="ORF">PQG83_13240</name>
</gene>
<dbReference type="RefSeq" id="WP_312644591.1">
    <property type="nucleotide sequence ID" value="NZ_CP116968.1"/>
</dbReference>
<name>A0AA96GKK1_9BACT</name>
<feature type="domain" description="Transcription regulator AsnC/Lrp ligand binding" evidence="1">
    <location>
        <begin position="7"/>
        <end position="76"/>
    </location>
</feature>
<dbReference type="InterPro" id="IPR019887">
    <property type="entry name" value="Tscrpt_reg_AsnC/Lrp_C"/>
</dbReference>
<organism evidence="2 3">
    <name type="scientific">Candidatus Nitrospira neomarina</name>
    <dbReference type="NCBI Taxonomy" id="3020899"/>
    <lineage>
        <taxon>Bacteria</taxon>
        <taxon>Pseudomonadati</taxon>
        <taxon>Nitrospirota</taxon>
        <taxon>Nitrospiria</taxon>
        <taxon>Nitrospirales</taxon>
        <taxon>Nitrospiraceae</taxon>
        <taxon>Nitrospira</taxon>
    </lineage>
</organism>
<dbReference type="AlphaFoldDB" id="A0AA96GKK1"/>
<evidence type="ECO:0000259" key="1">
    <source>
        <dbReference type="Pfam" id="PF01037"/>
    </source>
</evidence>
<accession>A0AA96GKK1</accession>
<sequence>MAAKAYILMKVKAGKVQDVLETLKALSGVEQAHACFGQPDIFGLVNAPDDRALSNLIMAKIHTIPGVEETDTHIVVQD</sequence>